<dbReference type="Proteomes" id="UP000011650">
    <property type="component" value="Unassembled WGS sequence"/>
</dbReference>
<dbReference type="PATRIC" id="fig|1227482.3.peg.2992"/>
<dbReference type="EMBL" id="AOJG01000040">
    <property type="protein sequence ID" value="EMA57894.1"/>
    <property type="molecule type" value="Genomic_DNA"/>
</dbReference>
<evidence type="ECO:0000259" key="3">
    <source>
        <dbReference type="Pfam" id="PF02517"/>
    </source>
</evidence>
<dbReference type="PANTHER" id="PTHR36435:SF1">
    <property type="entry name" value="CAAX AMINO TERMINAL PROTEASE FAMILY PROTEIN"/>
    <property type="match status" value="1"/>
</dbReference>
<evidence type="ECO:0000256" key="1">
    <source>
        <dbReference type="SAM" id="MobiDB-lite"/>
    </source>
</evidence>
<feature type="transmembrane region" description="Helical" evidence="2">
    <location>
        <begin position="217"/>
        <end position="237"/>
    </location>
</feature>
<proteinExistence type="predicted"/>
<comment type="caution">
    <text evidence="4">The sequence shown here is derived from an EMBL/GenBank/DDBJ whole genome shotgun (WGS) entry which is preliminary data.</text>
</comment>
<dbReference type="PANTHER" id="PTHR36435">
    <property type="entry name" value="SLR1288 PROTEIN"/>
    <property type="match status" value="1"/>
</dbReference>
<accession>M0NL85</accession>
<dbReference type="InterPro" id="IPR003675">
    <property type="entry name" value="Rce1/LyrA-like_dom"/>
</dbReference>
<gene>
    <name evidence="4" type="ORF">C469_14821</name>
</gene>
<dbReference type="AlphaFoldDB" id="M0NL85"/>
<feature type="transmembrane region" description="Helical" evidence="2">
    <location>
        <begin position="99"/>
        <end position="119"/>
    </location>
</feature>
<reference evidence="4 5" key="1">
    <citation type="journal article" date="2014" name="PLoS Genet.">
        <title>Phylogenetically driven sequencing of extremely halophilic archaea reveals strategies for static and dynamic osmo-response.</title>
        <authorList>
            <person name="Becker E.A."/>
            <person name="Seitzer P.M."/>
            <person name="Tritt A."/>
            <person name="Larsen D."/>
            <person name="Krusor M."/>
            <person name="Yao A.I."/>
            <person name="Wu D."/>
            <person name="Madern D."/>
            <person name="Eisen J.A."/>
            <person name="Darling A.E."/>
            <person name="Facciotti M.T."/>
        </authorList>
    </citation>
    <scope>NUCLEOTIDE SEQUENCE [LARGE SCALE GENOMIC DNA]</scope>
    <source>
        <strain evidence="4 5">DSM 21995</strain>
    </source>
</reference>
<feature type="transmembrane region" description="Helical" evidence="2">
    <location>
        <begin position="270"/>
        <end position="292"/>
    </location>
</feature>
<dbReference type="STRING" id="1227482.C469_14821"/>
<keyword evidence="2" id="KW-1133">Transmembrane helix</keyword>
<organism evidence="4 5">
    <name type="scientific">Halorubrum lipolyticum DSM 21995</name>
    <dbReference type="NCBI Taxonomy" id="1227482"/>
    <lineage>
        <taxon>Archaea</taxon>
        <taxon>Methanobacteriati</taxon>
        <taxon>Methanobacteriota</taxon>
        <taxon>Stenosarchaea group</taxon>
        <taxon>Halobacteria</taxon>
        <taxon>Halobacteriales</taxon>
        <taxon>Haloferacaceae</taxon>
        <taxon>Halorubrum</taxon>
    </lineage>
</organism>
<protein>
    <recommendedName>
        <fullName evidence="3">CAAX prenyl protease 2/Lysostaphin resistance protein A-like domain-containing protein</fullName>
    </recommendedName>
</protein>
<dbReference type="OrthoDB" id="275779at2157"/>
<keyword evidence="5" id="KW-1185">Reference proteome</keyword>
<dbReference type="GO" id="GO:0004175">
    <property type="term" value="F:endopeptidase activity"/>
    <property type="evidence" value="ECO:0007669"/>
    <property type="project" value="UniProtKB-ARBA"/>
</dbReference>
<feature type="transmembrane region" description="Helical" evidence="2">
    <location>
        <begin position="59"/>
        <end position="87"/>
    </location>
</feature>
<keyword evidence="2" id="KW-0472">Membrane</keyword>
<feature type="domain" description="CAAX prenyl protease 2/Lysostaphin resistance protein A-like" evidence="3">
    <location>
        <begin position="188"/>
        <end position="282"/>
    </location>
</feature>
<dbReference type="GO" id="GO:0080120">
    <property type="term" value="P:CAAX-box protein maturation"/>
    <property type="evidence" value="ECO:0007669"/>
    <property type="project" value="UniProtKB-ARBA"/>
</dbReference>
<name>M0NL85_9EURY</name>
<feature type="transmembrane region" description="Helical" evidence="2">
    <location>
        <begin position="140"/>
        <end position="166"/>
    </location>
</feature>
<evidence type="ECO:0000313" key="5">
    <source>
        <dbReference type="Proteomes" id="UP000011650"/>
    </source>
</evidence>
<evidence type="ECO:0000256" key="2">
    <source>
        <dbReference type="SAM" id="Phobius"/>
    </source>
</evidence>
<feature type="transmembrane region" description="Helical" evidence="2">
    <location>
        <begin position="186"/>
        <end position="205"/>
    </location>
</feature>
<dbReference type="InterPro" id="IPR052710">
    <property type="entry name" value="CAAX_protease"/>
</dbReference>
<dbReference type="RefSeq" id="WP_008007952.1">
    <property type="nucleotide sequence ID" value="NZ_AOJG01000040.1"/>
</dbReference>
<feature type="transmembrane region" description="Helical" evidence="2">
    <location>
        <begin position="243"/>
        <end position="263"/>
    </location>
</feature>
<sequence length="311" mass="31809">MSDPSASDDGPGDDARTRGDPTSTAASDGGEPGGARAVADTVDPSDGEGGGSALRTIGVAFGLGIAGILGLLVVTTLVGGAVFALSALTEWEPSLLGSFVAPFVVGQIVAFVGVSLGYLRWRGMDRSEMAAYLGIRRPSIVESVIAVIGPVLVLVTVFVVGSLVLLVGPEPAQNQGAQTTLENPSIIPVMIVAMLLVVGPCEEILFRGVIQSRAREALSVVPAILLAASVFAPAHFVSLTGGVAAMLTTISLLFVPSLIFGAVYEYTENLVVVAVMHGLYNSILLTIGYVAIRYAPEMEGAGQAGALLFGL</sequence>
<evidence type="ECO:0000313" key="4">
    <source>
        <dbReference type="EMBL" id="EMA57894.1"/>
    </source>
</evidence>
<dbReference type="Pfam" id="PF02517">
    <property type="entry name" value="Rce1-like"/>
    <property type="match status" value="1"/>
</dbReference>
<keyword evidence="2" id="KW-0812">Transmembrane</keyword>
<feature type="region of interest" description="Disordered" evidence="1">
    <location>
        <begin position="1"/>
        <end position="49"/>
    </location>
</feature>